<evidence type="ECO:0000313" key="1">
    <source>
        <dbReference type="EMBL" id="EXC18485.1"/>
    </source>
</evidence>
<keyword evidence="2" id="KW-1185">Reference proteome</keyword>
<accession>W9SNG4</accession>
<name>W9SNG4_9ROSA</name>
<dbReference type="AlphaFoldDB" id="W9SNG4"/>
<dbReference type="Proteomes" id="UP000030645">
    <property type="component" value="Unassembled WGS sequence"/>
</dbReference>
<proteinExistence type="predicted"/>
<gene>
    <name evidence="1" type="ORF">L484_018666</name>
</gene>
<sequence>MTHPYRWVAGGLFSGDSGSDCHDSSCKGGGQELKIVDRRKIRGGGQDRRKLVEREEKDLASVEEEEIVRRRRKSWAEMGAELFVVAVGQLEVLVAVGGSHLHRWALGLFVLVGQQ</sequence>
<organism evidence="1 2">
    <name type="scientific">Morus notabilis</name>
    <dbReference type="NCBI Taxonomy" id="981085"/>
    <lineage>
        <taxon>Eukaryota</taxon>
        <taxon>Viridiplantae</taxon>
        <taxon>Streptophyta</taxon>
        <taxon>Embryophyta</taxon>
        <taxon>Tracheophyta</taxon>
        <taxon>Spermatophyta</taxon>
        <taxon>Magnoliopsida</taxon>
        <taxon>eudicotyledons</taxon>
        <taxon>Gunneridae</taxon>
        <taxon>Pentapetalae</taxon>
        <taxon>rosids</taxon>
        <taxon>fabids</taxon>
        <taxon>Rosales</taxon>
        <taxon>Moraceae</taxon>
        <taxon>Moreae</taxon>
        <taxon>Morus</taxon>
    </lineage>
</organism>
<evidence type="ECO:0000313" key="2">
    <source>
        <dbReference type="Proteomes" id="UP000030645"/>
    </source>
</evidence>
<protein>
    <submittedName>
        <fullName evidence="1">Uncharacterized protein</fullName>
    </submittedName>
</protein>
<dbReference type="EMBL" id="KE345837">
    <property type="protein sequence ID" value="EXC18485.1"/>
    <property type="molecule type" value="Genomic_DNA"/>
</dbReference>
<reference evidence="2" key="1">
    <citation type="submission" date="2013-01" db="EMBL/GenBank/DDBJ databases">
        <title>Draft Genome Sequence of a Mulberry Tree, Morus notabilis C.K. Schneid.</title>
        <authorList>
            <person name="He N."/>
            <person name="Zhao S."/>
        </authorList>
    </citation>
    <scope>NUCLEOTIDE SEQUENCE</scope>
</reference>